<accession>A0A1I8AFB2</accession>
<dbReference type="WBParaSite" id="L893_g5361.t1">
    <property type="protein sequence ID" value="L893_g5361.t1"/>
    <property type="gene ID" value="L893_g5361"/>
</dbReference>
<dbReference type="AlphaFoldDB" id="A0A1I8AFB2"/>
<sequence length="87" mass="9930">MARNSTKVILDKTNETIFFWIDDILFTGIMAGITIKLVESKEMFEFHCDQQDDVGRKAFNRLDHAGYSLRNTSCDQNRVPAWSAVTG</sequence>
<proteinExistence type="predicted"/>
<evidence type="ECO:0000313" key="1">
    <source>
        <dbReference type="Proteomes" id="UP000095287"/>
    </source>
</evidence>
<protein>
    <submittedName>
        <fullName evidence="2">Reverse transcriptase Ty1/copia-type domain-containing protein</fullName>
    </submittedName>
</protein>
<keyword evidence="1" id="KW-1185">Reference proteome</keyword>
<evidence type="ECO:0000313" key="2">
    <source>
        <dbReference type="WBParaSite" id="L893_g5361.t1"/>
    </source>
</evidence>
<name>A0A1I8AFB2_9BILA</name>
<reference evidence="2" key="1">
    <citation type="submission" date="2016-11" db="UniProtKB">
        <authorList>
            <consortium name="WormBaseParasite"/>
        </authorList>
    </citation>
    <scope>IDENTIFICATION</scope>
</reference>
<organism evidence="1 2">
    <name type="scientific">Steinernema glaseri</name>
    <dbReference type="NCBI Taxonomy" id="37863"/>
    <lineage>
        <taxon>Eukaryota</taxon>
        <taxon>Metazoa</taxon>
        <taxon>Ecdysozoa</taxon>
        <taxon>Nematoda</taxon>
        <taxon>Chromadorea</taxon>
        <taxon>Rhabditida</taxon>
        <taxon>Tylenchina</taxon>
        <taxon>Panagrolaimomorpha</taxon>
        <taxon>Strongyloidoidea</taxon>
        <taxon>Steinernematidae</taxon>
        <taxon>Steinernema</taxon>
    </lineage>
</organism>
<dbReference type="Proteomes" id="UP000095287">
    <property type="component" value="Unplaced"/>
</dbReference>